<sequence>MAIIALEVRNLIANQWKQPHCPSKPSKIQQYYTYERMYTKTAAQRGCLQSSWAPWVEYSDKQLYQNPPFNRHNTPEGSLSPNPDTSGEHLAGTH</sequence>
<gene>
    <name evidence="2" type="ORF">PECUL_23A015886</name>
</gene>
<feature type="compositionally biased region" description="Polar residues" evidence="1">
    <location>
        <begin position="65"/>
        <end position="85"/>
    </location>
</feature>
<reference evidence="2" key="1">
    <citation type="submission" date="2022-03" db="EMBL/GenBank/DDBJ databases">
        <authorList>
            <person name="Alioto T."/>
            <person name="Alioto T."/>
            <person name="Gomez Garrido J."/>
        </authorList>
    </citation>
    <scope>NUCLEOTIDE SEQUENCE</scope>
</reference>
<protein>
    <submittedName>
        <fullName evidence="2">Uncharacterized protein</fullName>
    </submittedName>
</protein>
<proteinExistence type="predicted"/>
<keyword evidence="3" id="KW-1185">Reference proteome</keyword>
<dbReference type="Proteomes" id="UP001295444">
    <property type="component" value="Chromosome 13"/>
</dbReference>
<feature type="region of interest" description="Disordered" evidence="1">
    <location>
        <begin position="65"/>
        <end position="94"/>
    </location>
</feature>
<evidence type="ECO:0000313" key="3">
    <source>
        <dbReference type="Proteomes" id="UP001295444"/>
    </source>
</evidence>
<accession>A0AAD1TIH9</accession>
<evidence type="ECO:0000256" key="1">
    <source>
        <dbReference type="SAM" id="MobiDB-lite"/>
    </source>
</evidence>
<dbReference type="AlphaFoldDB" id="A0AAD1TIH9"/>
<evidence type="ECO:0000313" key="2">
    <source>
        <dbReference type="EMBL" id="CAH2327840.1"/>
    </source>
</evidence>
<dbReference type="EMBL" id="OW240924">
    <property type="protein sequence ID" value="CAH2327840.1"/>
    <property type="molecule type" value="Genomic_DNA"/>
</dbReference>
<organism evidence="2 3">
    <name type="scientific">Pelobates cultripes</name>
    <name type="common">Western spadefoot toad</name>
    <dbReference type="NCBI Taxonomy" id="61616"/>
    <lineage>
        <taxon>Eukaryota</taxon>
        <taxon>Metazoa</taxon>
        <taxon>Chordata</taxon>
        <taxon>Craniata</taxon>
        <taxon>Vertebrata</taxon>
        <taxon>Euteleostomi</taxon>
        <taxon>Amphibia</taxon>
        <taxon>Batrachia</taxon>
        <taxon>Anura</taxon>
        <taxon>Pelobatoidea</taxon>
        <taxon>Pelobatidae</taxon>
        <taxon>Pelobates</taxon>
    </lineage>
</organism>
<name>A0AAD1TIH9_PELCU</name>